<dbReference type="GeneID" id="10327566"/>
<gene>
    <name evidence="1" type="ORF">SSM1_062</name>
</gene>
<keyword evidence="2" id="KW-1185">Reference proteome</keyword>
<accession>E3SI69</accession>
<organism evidence="1 2">
    <name type="scientific">Synechococcus phage S-SM1</name>
    <dbReference type="NCBI Taxonomy" id="444859"/>
    <lineage>
        <taxon>Viruses</taxon>
        <taxon>Duplodnaviria</taxon>
        <taxon>Heunggongvirae</taxon>
        <taxon>Uroviricota</taxon>
        <taxon>Caudoviricetes</taxon>
        <taxon>Pantevenvirales</taxon>
        <taxon>Kyanoviridae</taxon>
        <taxon>Thetisvirus</taxon>
        <taxon>Thetisvirus ssm1</taxon>
    </lineage>
</organism>
<dbReference type="RefSeq" id="YP_004322953.1">
    <property type="nucleotide sequence ID" value="NC_015282.1"/>
</dbReference>
<dbReference type="OrthoDB" id="23547at10239"/>
<dbReference type="EMBL" id="GU071094">
    <property type="protein sequence ID" value="ADO97288.1"/>
    <property type="molecule type" value="Genomic_DNA"/>
</dbReference>
<evidence type="ECO:0000313" key="1">
    <source>
        <dbReference type="EMBL" id="ADO97288.1"/>
    </source>
</evidence>
<protein>
    <submittedName>
        <fullName evidence="1">Uncharacterized protein</fullName>
    </submittedName>
</protein>
<sequence>MPQFTLICTDDDSTVTTKEFEATVLDDVVDKTQDFLKGVGYCFEELHTQVYPVPETSDTDNYMSVYRDVD</sequence>
<evidence type="ECO:0000313" key="2">
    <source>
        <dbReference type="Proteomes" id="UP000006523"/>
    </source>
</evidence>
<name>E3SI69_9CAUD</name>
<dbReference type="Proteomes" id="UP000006523">
    <property type="component" value="Segment"/>
</dbReference>
<proteinExistence type="predicted"/>
<reference evidence="1 2" key="1">
    <citation type="journal article" date="2010" name="Environ. Microbiol.">
        <title>Genomic analysis of oceanic cyanobacterial myoviruses compared with T4-like myoviruses from diverse hosts and environments.</title>
        <authorList>
            <person name="Sullivan M.B."/>
            <person name="Huang K.H."/>
            <person name="Ignacio-Espinoza J.C."/>
            <person name="Berlin A.M."/>
            <person name="Kelly L."/>
            <person name="Weigele P.R."/>
            <person name="DeFrancesco A.S."/>
            <person name="Kern S.E."/>
            <person name="Thompson L.R."/>
            <person name="Young S."/>
            <person name="Yandava C."/>
            <person name="Fu R."/>
            <person name="Krastins B."/>
            <person name="Chase M."/>
            <person name="Sarracino D."/>
            <person name="Osburne M.S."/>
            <person name="Henn M.R."/>
            <person name="Chisholm S.W."/>
        </authorList>
    </citation>
    <scope>NUCLEOTIDE SEQUENCE [LARGE SCALE GENOMIC DNA]</scope>
    <source>
        <strain evidence="1">6501-1</strain>
    </source>
</reference>
<dbReference type="KEGG" id="vg:10327566"/>